<evidence type="ECO:0008006" key="4">
    <source>
        <dbReference type="Google" id="ProtNLM"/>
    </source>
</evidence>
<evidence type="ECO:0000313" key="2">
    <source>
        <dbReference type="EMBL" id="ORX74557.1"/>
    </source>
</evidence>
<feature type="compositionally biased region" description="Basic and acidic residues" evidence="1">
    <location>
        <begin position="245"/>
        <end position="258"/>
    </location>
</feature>
<gene>
    <name evidence="2" type="ORF">DL89DRAFT_300742</name>
</gene>
<sequence length="1669" mass="187552">MIDPDDKEFCSWAPELPDFSTLPDRVSPIYSFLAMVPLEVKREQFRALNNVIRDYRISDLFTTASQARWAAGVIRLGLQLPLEDLDLISDALDQSSELLHTMHEIDFCEEEPGLSLEDQESLTSKCTVSVIWRLGVLFNPRVFFWDQMPTREVVHQSNQRMGQITEPCIRMPQPPRNQRASPPPSSPLRQTLSAKGGLLQVTGVRSGKPASSTVPTSESSANIVPENQGDRGGASRHSYFSISTHVDEPSADSSEKPNAEANEDDDTADDQWLEVISSREDATATESGGLRPQLQVPSIPLLSIAMQDDPSAWFQPASSHIDSPKQQFDDKNTSERQQARLRRAAALWEGYVELLSRALRMFLAALKHNKMTVSGNQLPHLHLWLVTIVDLILSQDGGNPRLVPWTKRYRPYIGAEIWDITWATLGDRLESIALELLAAVWGNLVGTTGVNWEFMKNFPYWIHRESVMKEWLHMLSDTAVRVMRSHYACSLDSKLYLESRQPHMFEAVTDLSNSDAEALLYYYTTVPLDTHMIPHKIYYAYVTDVCEIVNRMLDIKQAIEVDGVVHLQRPPSANYILHYFGTPLFNMGMAETDGTSESVKAKTQALVVLSRILAMRVQRDDPIWQKYRDRILRILYEVIHKDMQAQIILPSVQLLLNETSYIRPLIPDIVALTEREIQLVSPLLLQREKCARRRQALAVFGSLIAFPLYYYSLGILDRVDQLHEYASFQIDRSVFQPLGDEWSIRMQSVDQLMEQIANSKFVNIGKESPKLNSIIENIFKNLMTALATETDDLNLRHTTSMLLLFLLQYSNHNPGYIGLYLRFLVEQLRISTRTSMSGVYAYALAMGAALTWEGKFDHAQQGELVAHLARTLSDCDRHLYRYTQWDRYHQLLITSIQCLNTWVGLSFNQIRILPETKKILVGISERLDKYLKATEGHNVEDLQAVGRLAHLNTGAISSIVAKKRDYSTAIIDETGYISCNPQAALRELEIVSVTSFGLFTDSRDPGYVSTTDSTAVRRTHKISPSLYRVLFTTLVSFNSILTQAFEQAWPIPSRDRPDILMTRMIMRKEKLPDNSQLLCNYHPDLLRILDGFRPVSVSWYSSFHRSLYSEIVFENPDGVPGENTRVLVTARYPSATRYWVMQPGDSINSDILDDAHVASILATERSLEGTGRTAEQPGRSDKSWLDAELKAGMRKPSSRSQELLRRFKPLVDIDGHEELTEGVLREYADMCQSEHPPVVQFTAARPRSSVPYGNGHFRMCTSTCHTGDISFIKVSQKLLEDVDRLDDLSMPYIAHAGVVYLESYEKLLTHPASAKAQLRGISSEFCQLLNQLGRGKLKPMECLKRNPDDAYLLKYKFWAENTEVAYYLAPNISALVGGRPLDSEYSEVFCSRLYHSGISVIWLNDSPHSIDMAHLWNLIDTANRRASSAAPRKAQGVPVISIRTKRRSNGKKTHGHSAVTRKRTHKQSALDKASAAQQYKSGSSSAQDSPSGGRHRARDIFRKAIRRHRGVSTLATNESSSKTSRASSASRGNESPVVHPDEDRQSQAPPQSGRDASVGNAAAGPKEESPRDPPPAGNPDPSNHPATSGDKASGALVKYMIVLAPLKDTGGRLIRVRLAAAGSTERMNKEFLKMTGPLQSEMVVQARLLANLLIDHDTGCSGKHSIAER</sequence>
<evidence type="ECO:0000313" key="3">
    <source>
        <dbReference type="Proteomes" id="UP000193922"/>
    </source>
</evidence>
<comment type="caution">
    <text evidence="2">The sequence shown here is derived from an EMBL/GenBank/DDBJ whole genome shotgun (WGS) entry which is preliminary data.</text>
</comment>
<feature type="compositionally biased region" description="Basic residues" evidence="1">
    <location>
        <begin position="1443"/>
        <end position="1466"/>
    </location>
</feature>
<dbReference type="Proteomes" id="UP000193922">
    <property type="component" value="Unassembled WGS sequence"/>
</dbReference>
<name>A0A1Y1WLX1_9FUNG</name>
<feature type="region of interest" description="Disordered" evidence="1">
    <location>
        <begin position="313"/>
        <end position="336"/>
    </location>
</feature>
<proteinExistence type="predicted"/>
<dbReference type="InterPro" id="IPR039930">
    <property type="entry name" value="RALGAPB"/>
</dbReference>
<dbReference type="OrthoDB" id="5567668at2759"/>
<feature type="region of interest" description="Disordered" evidence="1">
    <location>
        <begin position="1427"/>
        <end position="1591"/>
    </location>
</feature>
<feature type="compositionally biased region" description="Basic residues" evidence="1">
    <location>
        <begin position="1493"/>
        <end position="1510"/>
    </location>
</feature>
<evidence type="ECO:0000256" key="1">
    <source>
        <dbReference type="SAM" id="MobiDB-lite"/>
    </source>
</evidence>
<feature type="compositionally biased region" description="Low complexity" evidence="1">
    <location>
        <begin position="1519"/>
        <end position="1531"/>
    </location>
</feature>
<feature type="compositionally biased region" description="Low complexity" evidence="1">
    <location>
        <begin position="1481"/>
        <end position="1492"/>
    </location>
</feature>
<dbReference type="PANTHER" id="PTHR21344">
    <property type="entry name" value="RAL GTPASE-ACTIVATING PROTEIN SUBUNIT BETA"/>
    <property type="match status" value="1"/>
</dbReference>
<dbReference type="GeneID" id="63807476"/>
<dbReference type="RefSeq" id="XP_040747768.1">
    <property type="nucleotide sequence ID" value="XM_040890828.1"/>
</dbReference>
<reference evidence="2 3" key="1">
    <citation type="submission" date="2016-07" db="EMBL/GenBank/DDBJ databases">
        <title>Pervasive Adenine N6-methylation of Active Genes in Fungi.</title>
        <authorList>
            <consortium name="DOE Joint Genome Institute"/>
            <person name="Mondo S.J."/>
            <person name="Dannebaum R.O."/>
            <person name="Kuo R.C."/>
            <person name="Labutti K."/>
            <person name="Haridas S."/>
            <person name="Kuo A."/>
            <person name="Salamov A."/>
            <person name="Ahrendt S.R."/>
            <person name="Lipzen A."/>
            <person name="Sullivan W."/>
            <person name="Andreopoulos W.B."/>
            <person name="Clum A."/>
            <person name="Lindquist E."/>
            <person name="Daum C."/>
            <person name="Ramamoorthy G.K."/>
            <person name="Gryganskyi A."/>
            <person name="Culley D."/>
            <person name="Magnuson J.K."/>
            <person name="James T.Y."/>
            <person name="O'Malley M.A."/>
            <person name="Stajich J.E."/>
            <person name="Spatafora J.W."/>
            <person name="Visel A."/>
            <person name="Grigoriev I.V."/>
        </authorList>
    </citation>
    <scope>NUCLEOTIDE SEQUENCE [LARGE SCALE GENOMIC DNA]</scope>
    <source>
        <strain evidence="2 3">ATCC 12442</strain>
    </source>
</reference>
<feature type="compositionally biased region" description="Polar residues" evidence="1">
    <location>
        <begin position="209"/>
        <end position="222"/>
    </location>
</feature>
<dbReference type="GO" id="GO:0005096">
    <property type="term" value="F:GTPase activator activity"/>
    <property type="evidence" value="ECO:0007669"/>
    <property type="project" value="InterPro"/>
</dbReference>
<feature type="compositionally biased region" description="Polar residues" evidence="1">
    <location>
        <begin position="316"/>
        <end position="326"/>
    </location>
</feature>
<dbReference type="STRING" id="61395.A0A1Y1WLX1"/>
<feature type="region of interest" description="Disordered" evidence="1">
    <location>
        <begin position="166"/>
        <end position="269"/>
    </location>
</feature>
<dbReference type="EMBL" id="MCFD01000001">
    <property type="protein sequence ID" value="ORX74557.1"/>
    <property type="molecule type" value="Genomic_DNA"/>
</dbReference>
<feature type="compositionally biased region" description="Basic and acidic residues" evidence="1">
    <location>
        <begin position="327"/>
        <end position="336"/>
    </location>
</feature>
<keyword evidence="3" id="KW-1185">Reference proteome</keyword>
<organism evidence="2 3">
    <name type="scientific">Linderina pennispora</name>
    <dbReference type="NCBI Taxonomy" id="61395"/>
    <lineage>
        <taxon>Eukaryota</taxon>
        <taxon>Fungi</taxon>
        <taxon>Fungi incertae sedis</taxon>
        <taxon>Zoopagomycota</taxon>
        <taxon>Kickxellomycotina</taxon>
        <taxon>Kickxellomycetes</taxon>
        <taxon>Kickxellales</taxon>
        <taxon>Kickxellaceae</taxon>
        <taxon>Linderina</taxon>
    </lineage>
</organism>
<protein>
    <recommendedName>
        <fullName evidence="4">Rap-GAP domain-containing protein</fullName>
    </recommendedName>
</protein>
<dbReference type="PANTHER" id="PTHR21344:SF1">
    <property type="entry name" value="RAL GTPASE-ACTIVATING PROTEIN SUBUNIT BETA"/>
    <property type="match status" value="1"/>
</dbReference>
<accession>A0A1Y1WLX1</accession>